<gene>
    <name evidence="1" type="ORF">EYF80_004129</name>
</gene>
<reference evidence="1 2" key="1">
    <citation type="submission" date="2019-03" db="EMBL/GenBank/DDBJ databases">
        <title>First draft genome of Liparis tanakae, snailfish: a comprehensive survey of snailfish specific genes.</title>
        <authorList>
            <person name="Kim W."/>
            <person name="Song I."/>
            <person name="Jeong J.-H."/>
            <person name="Kim D."/>
            <person name="Kim S."/>
            <person name="Ryu S."/>
            <person name="Song J.Y."/>
            <person name="Lee S.K."/>
        </authorList>
    </citation>
    <scope>NUCLEOTIDE SEQUENCE [LARGE SCALE GENOMIC DNA]</scope>
    <source>
        <tissue evidence="1">Muscle</tissue>
    </source>
</reference>
<sequence length="90" mass="10333">MEDRAKCFRESQHCEERQKRHPKARSRIMVISVGWYTLLRKGALGLGAVLLLCCPAPAAVLKPCIEHTERRPEITDCDSPPRTRRKTHLL</sequence>
<proteinExistence type="predicted"/>
<protein>
    <submittedName>
        <fullName evidence="1">Uncharacterized protein</fullName>
    </submittedName>
</protein>
<dbReference type="Proteomes" id="UP000314294">
    <property type="component" value="Unassembled WGS sequence"/>
</dbReference>
<dbReference type="EMBL" id="SRLO01000020">
    <property type="protein sequence ID" value="TNN85496.1"/>
    <property type="molecule type" value="Genomic_DNA"/>
</dbReference>
<comment type="caution">
    <text evidence="1">The sequence shown here is derived from an EMBL/GenBank/DDBJ whole genome shotgun (WGS) entry which is preliminary data.</text>
</comment>
<organism evidence="1 2">
    <name type="scientific">Liparis tanakae</name>
    <name type="common">Tanaka's snailfish</name>
    <dbReference type="NCBI Taxonomy" id="230148"/>
    <lineage>
        <taxon>Eukaryota</taxon>
        <taxon>Metazoa</taxon>
        <taxon>Chordata</taxon>
        <taxon>Craniata</taxon>
        <taxon>Vertebrata</taxon>
        <taxon>Euteleostomi</taxon>
        <taxon>Actinopterygii</taxon>
        <taxon>Neopterygii</taxon>
        <taxon>Teleostei</taxon>
        <taxon>Neoteleostei</taxon>
        <taxon>Acanthomorphata</taxon>
        <taxon>Eupercaria</taxon>
        <taxon>Perciformes</taxon>
        <taxon>Cottioidei</taxon>
        <taxon>Cottales</taxon>
        <taxon>Liparidae</taxon>
        <taxon>Liparis</taxon>
    </lineage>
</organism>
<evidence type="ECO:0000313" key="2">
    <source>
        <dbReference type="Proteomes" id="UP000314294"/>
    </source>
</evidence>
<accession>A0A4Z2J5M8</accession>
<evidence type="ECO:0000313" key="1">
    <source>
        <dbReference type="EMBL" id="TNN85496.1"/>
    </source>
</evidence>
<keyword evidence="2" id="KW-1185">Reference proteome</keyword>
<name>A0A4Z2J5M8_9TELE</name>
<dbReference type="AlphaFoldDB" id="A0A4Z2J5M8"/>